<keyword evidence="6" id="KW-1185">Reference proteome</keyword>
<dbReference type="AlphaFoldDB" id="A0A1L2ZQ27"/>
<protein>
    <recommendedName>
        <fullName evidence="7">Beta-glucosidase</fullName>
    </recommendedName>
</protein>
<dbReference type="FunFam" id="3.20.20.80:FF:000004">
    <property type="entry name" value="Beta-glucosidase 6-phospho-beta-glucosidase"/>
    <property type="match status" value="1"/>
</dbReference>
<evidence type="ECO:0008006" key="7">
    <source>
        <dbReference type="Google" id="ProtNLM"/>
    </source>
</evidence>
<evidence type="ECO:0000313" key="6">
    <source>
        <dbReference type="Proteomes" id="UP000183530"/>
    </source>
</evidence>
<accession>A0A1L2ZQ27</accession>
<dbReference type="GO" id="GO:0016052">
    <property type="term" value="P:carbohydrate catabolic process"/>
    <property type="evidence" value="ECO:0007669"/>
    <property type="project" value="TreeGrafter"/>
</dbReference>
<dbReference type="STRING" id="556325.BHE16_09060"/>
<dbReference type="Proteomes" id="UP000183530">
    <property type="component" value="Chromosome"/>
</dbReference>
<proteinExistence type="inferred from homology"/>
<dbReference type="OrthoDB" id="9765195at2"/>
<keyword evidence="3" id="KW-0326">Glycosidase</keyword>
<evidence type="ECO:0000256" key="2">
    <source>
        <dbReference type="ARBA" id="ARBA00022801"/>
    </source>
</evidence>
<evidence type="ECO:0000256" key="4">
    <source>
        <dbReference type="RuleBase" id="RU003690"/>
    </source>
</evidence>
<comment type="similarity">
    <text evidence="1 4">Belongs to the glycosyl hydrolase 1 family.</text>
</comment>
<dbReference type="GO" id="GO:0008422">
    <property type="term" value="F:beta-glucosidase activity"/>
    <property type="evidence" value="ECO:0007669"/>
    <property type="project" value="TreeGrafter"/>
</dbReference>
<dbReference type="PANTHER" id="PTHR10353">
    <property type="entry name" value="GLYCOSYL HYDROLASE"/>
    <property type="match status" value="1"/>
</dbReference>
<keyword evidence="2" id="KW-0378">Hydrolase</keyword>
<dbReference type="PANTHER" id="PTHR10353:SF36">
    <property type="entry name" value="LP05116P"/>
    <property type="match status" value="1"/>
</dbReference>
<evidence type="ECO:0000256" key="3">
    <source>
        <dbReference type="ARBA" id="ARBA00023295"/>
    </source>
</evidence>
<dbReference type="Pfam" id="PF00232">
    <property type="entry name" value="Glyco_hydro_1"/>
    <property type="match status" value="1"/>
</dbReference>
<evidence type="ECO:0000256" key="1">
    <source>
        <dbReference type="ARBA" id="ARBA00010838"/>
    </source>
</evidence>
<name>A0A1L2ZQ27_9MICC</name>
<reference evidence="5 6" key="1">
    <citation type="submission" date="2016-11" db="EMBL/GenBank/DDBJ databases">
        <title>Genome sequencing of Zhihengliuella aestuarii B18 antagonistic to Plasmodiophora brassicae.</title>
        <authorList>
            <person name="Luo Y."/>
        </authorList>
    </citation>
    <scope>NUCLEOTIDE SEQUENCE [LARGE SCALE GENOMIC DNA]</scope>
    <source>
        <strain evidence="5 6">B18</strain>
    </source>
</reference>
<dbReference type="EMBL" id="CP018135">
    <property type="protein sequence ID" value="APF41121.1"/>
    <property type="molecule type" value="Genomic_DNA"/>
</dbReference>
<organism evidence="5 6">
    <name type="scientific">Neomicrococcus aestuarii</name>
    <dbReference type="NCBI Taxonomy" id="556325"/>
    <lineage>
        <taxon>Bacteria</taxon>
        <taxon>Bacillati</taxon>
        <taxon>Actinomycetota</taxon>
        <taxon>Actinomycetes</taxon>
        <taxon>Micrococcales</taxon>
        <taxon>Micrococcaceae</taxon>
        <taxon>Neomicrococcus</taxon>
    </lineage>
</organism>
<dbReference type="PRINTS" id="PR00131">
    <property type="entry name" value="GLHYDRLASE1"/>
</dbReference>
<dbReference type="InterPro" id="IPR001360">
    <property type="entry name" value="Glyco_hydro_1"/>
</dbReference>
<dbReference type="Gene3D" id="3.20.20.80">
    <property type="entry name" value="Glycosidases"/>
    <property type="match status" value="1"/>
</dbReference>
<dbReference type="GO" id="GO:0005829">
    <property type="term" value="C:cytosol"/>
    <property type="evidence" value="ECO:0007669"/>
    <property type="project" value="TreeGrafter"/>
</dbReference>
<dbReference type="InterPro" id="IPR017853">
    <property type="entry name" value="GH"/>
</dbReference>
<dbReference type="SUPFAM" id="SSF51445">
    <property type="entry name" value="(Trans)glycosidases"/>
    <property type="match status" value="1"/>
</dbReference>
<gene>
    <name evidence="5" type="ORF">BHE16_09060</name>
</gene>
<sequence length="485" mass="52899">MNIADAADFAAEIPPNFLVGTATSAFQIEGAVEQDGRTPSTWDAWLGDPSKAVDGSDARNAVDHYNRMPQDVALMREAGLDAYRFSVSWSRIFPEPGGAPNPAGVDFYRRLLQELSDAGITSVLTLFHWDTPAYLETGDGWLSRNTATAFADYAAFMGQEFGGLVDYWCTINEPATVVGNGYASELHAPARNVGLKALPAAHHLLLAHGMAVQALRDAGVRGKIGMSNVHSPVVPASEKDPLATAGAAIVDVAYNWLFADPVLKGEYPWGVEKLTELMGATIHDGDLEIISTPLDFYGLNYYMPTKIASGPGPDGPVPASMLIPNGQDPSPLPLPTPVHQAEWPDRDMTAYGWPIAPEYLGVMLSRMRDRYPNLPPLLITEGGVSFEESPDPDRGRVEDHNRIEYLQDHLRTLFATTSAGGVAEGVSVGGYFIWSLVDNWEWAAGYRQKFGLMHVDRISLERTPKASYSWVRDVQRARQSQQPSA</sequence>
<evidence type="ECO:0000313" key="5">
    <source>
        <dbReference type="EMBL" id="APF41121.1"/>
    </source>
</evidence>
<dbReference type="KEGG" id="nae:BHE16_09060"/>
<dbReference type="RefSeq" id="WP_071894592.1">
    <property type="nucleotide sequence ID" value="NZ_CP018135.1"/>
</dbReference>